<dbReference type="AlphaFoldDB" id="V6LED0"/>
<gene>
    <name evidence="1" type="ORF">SS50377_ee039</name>
</gene>
<sequence length="112" mass="12657">MNQIKIKYNGLISSFHRSWLQDVVISTGIAENLAFFLKVDTLAGSHIATIDYYSTNSSCDHIAGLLLQSAKYTMKLFCSRQYPEASPQHAQSDRRKALIHWVEALPSRSKQV</sequence>
<name>V6LED0_9EUKA</name>
<accession>V6LED0</accession>
<proteinExistence type="predicted"/>
<protein>
    <submittedName>
        <fullName evidence="1">Uncharacterized protein</fullName>
    </submittedName>
</protein>
<reference evidence="1" key="1">
    <citation type="journal article" date="2014" name="PLoS Genet.">
        <title>The Genome of Spironucleus salmonicida Highlights a Fish Pathogen Adapted to Fluctuating Environments.</title>
        <authorList>
            <person name="Xu F."/>
            <person name="Jerlstrom-Hultqvist J."/>
            <person name="Einarsson E."/>
            <person name="Astvaldsson A."/>
            <person name="Svard S.G."/>
            <person name="Andersson J.O."/>
        </authorList>
    </citation>
    <scope>NUCLEOTIDE SEQUENCE</scope>
</reference>
<dbReference type="EMBL" id="KI546152">
    <property type="protein sequence ID" value="EST42865.1"/>
    <property type="molecule type" value="Genomic_DNA"/>
</dbReference>
<organism evidence="1">
    <name type="scientific">Spironucleus salmonicida</name>
    <dbReference type="NCBI Taxonomy" id="348837"/>
    <lineage>
        <taxon>Eukaryota</taxon>
        <taxon>Metamonada</taxon>
        <taxon>Diplomonadida</taxon>
        <taxon>Hexamitidae</taxon>
        <taxon>Hexamitinae</taxon>
        <taxon>Spironucleus</taxon>
    </lineage>
</organism>
<evidence type="ECO:0000313" key="1">
    <source>
        <dbReference type="EMBL" id="EST42865.1"/>
    </source>
</evidence>